<sequence>MALSRSTTRRFVSNSPTPGPCPMAGLVFSPPPLDAETSGLVDVCFLVSFMDINIDTIIIGNGPSAMILSYILHGHIPVYAPDLPHPDHLLHSKLKAAPQLLDADVPSLTEHFAASRLSYSTQALPVNVLLDTLVRPSADVEEGECVTNLRWRYEPDNAVPHLVFGNAPQPGGQWTNDPVARSWDIQTLSYATMLSLPGYSYAEHYRKVTGKDLQAFSRPTRREFADYLRAYPEAVHIDHVFHSSQNLTGIARTENGFYIRSHRIHCKNLVLASGIFSDALPPPPLLQPLVPLQHNPQVPLLVIGSGFSAADAIISTSPEQKIIHMFRWDSESRPSPLRGCHQQAYPEYAGIYRIMKRAAFAAQPQMNQRRYNRQKTSMPFLRSRNWDEVYEGLPNAEILSVDDANQGQEVIVTFRLMDGTTFTRPVCGLVYAVGRRGSLRYLDDSLLSEVLEGTPNEHRTEIDPMVSGQTLRNKALDDLQVARDVFIIGSLTGDSLVRFAYGGCVYVAGKLVRAFTSKYQGTSGCGSCSSSGGLSTSALTPKPPISIMNGMDGHHPIPWERGNVHEDENYRVISSVADKRILPSWWRSFVRVWRWD</sequence>
<dbReference type="Proteomes" id="UP000319663">
    <property type="component" value="Unassembled WGS sequence"/>
</dbReference>
<gene>
    <name evidence="1" type="ORF">MPDQ_007453</name>
</gene>
<dbReference type="SUPFAM" id="SSF51905">
    <property type="entry name" value="FAD/NAD(P)-binding domain"/>
    <property type="match status" value="1"/>
</dbReference>
<dbReference type="PANTHER" id="PTHR15192">
    <property type="entry name" value="PROTEIN CBG05349"/>
    <property type="match status" value="1"/>
</dbReference>
<name>A0A507QW89_MONPU</name>
<reference evidence="1 2" key="1">
    <citation type="submission" date="2019-06" db="EMBL/GenBank/DDBJ databases">
        <title>Wine fermentation using esterase from Monascus purpureus.</title>
        <authorList>
            <person name="Geng C."/>
            <person name="Zhang Y."/>
        </authorList>
    </citation>
    <scope>NUCLEOTIDE SEQUENCE [LARGE SCALE GENOMIC DNA]</scope>
    <source>
        <strain evidence="1">HQ1</strain>
    </source>
</reference>
<dbReference type="STRING" id="5098.A0A507QW89"/>
<protein>
    <submittedName>
        <fullName evidence="1">Uncharacterized protein</fullName>
    </submittedName>
</protein>
<accession>A0A507QW89</accession>
<dbReference type="AlphaFoldDB" id="A0A507QW89"/>
<evidence type="ECO:0000313" key="1">
    <source>
        <dbReference type="EMBL" id="TQB71594.1"/>
    </source>
</evidence>
<organism evidence="1 2">
    <name type="scientific">Monascus purpureus</name>
    <name type="common">Red mold</name>
    <name type="synonym">Monascus anka</name>
    <dbReference type="NCBI Taxonomy" id="5098"/>
    <lineage>
        <taxon>Eukaryota</taxon>
        <taxon>Fungi</taxon>
        <taxon>Dikarya</taxon>
        <taxon>Ascomycota</taxon>
        <taxon>Pezizomycotina</taxon>
        <taxon>Eurotiomycetes</taxon>
        <taxon>Eurotiomycetidae</taxon>
        <taxon>Eurotiales</taxon>
        <taxon>Aspergillaceae</taxon>
        <taxon>Monascus</taxon>
    </lineage>
</organism>
<comment type="caution">
    <text evidence="1">The sequence shown here is derived from an EMBL/GenBank/DDBJ whole genome shotgun (WGS) entry which is preliminary data.</text>
</comment>
<dbReference type="EMBL" id="VIFY01000079">
    <property type="protein sequence ID" value="TQB71594.1"/>
    <property type="molecule type" value="Genomic_DNA"/>
</dbReference>
<dbReference type="Gene3D" id="3.50.50.60">
    <property type="entry name" value="FAD/NAD(P)-binding domain"/>
    <property type="match status" value="1"/>
</dbReference>
<evidence type="ECO:0000313" key="2">
    <source>
        <dbReference type="Proteomes" id="UP000319663"/>
    </source>
</evidence>
<dbReference type="InterPro" id="IPR036188">
    <property type="entry name" value="FAD/NAD-bd_sf"/>
</dbReference>
<dbReference type="PANTHER" id="PTHR15192:SF8">
    <property type="entry name" value="FAD_NAD(P)-BINDING DOMAIN-CONTAINING PROTEIN"/>
    <property type="match status" value="1"/>
</dbReference>
<dbReference type="InterPro" id="IPR029731">
    <property type="entry name" value="OSGIN1/2"/>
</dbReference>
<keyword evidence="2" id="KW-1185">Reference proteome</keyword>
<proteinExistence type="predicted"/>